<name>A0A840R1L0_9GAMM</name>
<reference evidence="1 2" key="1">
    <citation type="submission" date="2020-08" db="EMBL/GenBank/DDBJ databases">
        <title>Genomic Encyclopedia of Type Strains, Phase IV (KMG-IV): sequencing the most valuable type-strain genomes for metagenomic binning, comparative biology and taxonomic classification.</title>
        <authorList>
            <person name="Goeker M."/>
        </authorList>
    </citation>
    <scope>NUCLEOTIDE SEQUENCE [LARGE SCALE GENOMIC DNA]</scope>
    <source>
        <strain evidence="1 2">DSM 25701</strain>
    </source>
</reference>
<accession>A0A840R1L0</accession>
<gene>
    <name evidence="1" type="ORF">HNQ57_000623</name>
</gene>
<keyword evidence="2" id="KW-1185">Reference proteome</keyword>
<proteinExistence type="predicted"/>
<dbReference type="EMBL" id="JACHHW010000002">
    <property type="protein sequence ID" value="MBB5186362.1"/>
    <property type="molecule type" value="Genomic_DNA"/>
</dbReference>
<sequence>MKFVPPDFGLLLRHLDYICEENIEQSNEDHQDKFNSLHGYGDDTSLLNARWAWTTPSGSYEFALWGKNSWAMSGYLSPAD</sequence>
<dbReference type="Proteomes" id="UP000536640">
    <property type="component" value="Unassembled WGS sequence"/>
</dbReference>
<dbReference type="RefSeq" id="WP_184461169.1">
    <property type="nucleotide sequence ID" value="NZ_JACHHW010000002.1"/>
</dbReference>
<protein>
    <submittedName>
        <fullName evidence="1">Uncharacterized protein</fullName>
    </submittedName>
</protein>
<dbReference type="AlphaFoldDB" id="A0A840R1L0"/>
<organism evidence="1 2">
    <name type="scientific">Zhongshania antarctica</name>
    <dbReference type="NCBI Taxonomy" id="641702"/>
    <lineage>
        <taxon>Bacteria</taxon>
        <taxon>Pseudomonadati</taxon>
        <taxon>Pseudomonadota</taxon>
        <taxon>Gammaproteobacteria</taxon>
        <taxon>Cellvibrionales</taxon>
        <taxon>Spongiibacteraceae</taxon>
        <taxon>Zhongshania</taxon>
    </lineage>
</organism>
<evidence type="ECO:0000313" key="1">
    <source>
        <dbReference type="EMBL" id="MBB5186362.1"/>
    </source>
</evidence>
<evidence type="ECO:0000313" key="2">
    <source>
        <dbReference type="Proteomes" id="UP000536640"/>
    </source>
</evidence>
<comment type="caution">
    <text evidence="1">The sequence shown here is derived from an EMBL/GenBank/DDBJ whole genome shotgun (WGS) entry which is preliminary data.</text>
</comment>